<gene>
    <name evidence="2" type="ORF">ACJDT4_00925</name>
</gene>
<reference evidence="2 3" key="1">
    <citation type="submission" date="2024-11" db="EMBL/GenBank/DDBJ databases">
        <authorList>
            <person name="Heng Y.C."/>
            <person name="Lim A.C.H."/>
            <person name="Lee J.K.Y."/>
            <person name="Kittelmann S."/>
        </authorList>
    </citation>
    <scope>NUCLEOTIDE SEQUENCE [LARGE SCALE GENOMIC DNA]</scope>
    <source>
        <strain evidence="2 3">WILCCON 0114</strain>
    </source>
</reference>
<keyword evidence="3" id="KW-1185">Reference proteome</keyword>
<evidence type="ECO:0000259" key="1">
    <source>
        <dbReference type="Pfam" id="PF00857"/>
    </source>
</evidence>
<name>A0ABW8TDC2_9CLOT</name>
<dbReference type="Proteomes" id="UP001623592">
    <property type="component" value="Unassembled WGS sequence"/>
</dbReference>
<dbReference type="PANTHER" id="PTHR47297:SF2">
    <property type="entry name" value="OS02G0606800 PROTEIN"/>
    <property type="match status" value="1"/>
</dbReference>
<dbReference type="InterPro" id="IPR000868">
    <property type="entry name" value="Isochorismatase-like_dom"/>
</dbReference>
<keyword evidence="2" id="KW-0378">Hydrolase</keyword>
<organism evidence="2 3">
    <name type="scientific">Clostridium neuense</name>
    <dbReference type="NCBI Taxonomy" id="1728934"/>
    <lineage>
        <taxon>Bacteria</taxon>
        <taxon>Bacillati</taxon>
        <taxon>Bacillota</taxon>
        <taxon>Clostridia</taxon>
        <taxon>Eubacteriales</taxon>
        <taxon>Clostridiaceae</taxon>
        <taxon>Clostridium</taxon>
    </lineage>
</organism>
<feature type="domain" description="Isochorismatase-like" evidence="1">
    <location>
        <begin position="41"/>
        <end position="169"/>
    </location>
</feature>
<evidence type="ECO:0000313" key="3">
    <source>
        <dbReference type="Proteomes" id="UP001623592"/>
    </source>
</evidence>
<dbReference type="InterPro" id="IPR044717">
    <property type="entry name" value="NIC1"/>
</dbReference>
<dbReference type="GO" id="GO:0016787">
    <property type="term" value="F:hydrolase activity"/>
    <property type="evidence" value="ECO:0007669"/>
    <property type="project" value="UniProtKB-KW"/>
</dbReference>
<accession>A0ABW8TDC2</accession>
<dbReference type="EMBL" id="JBJIAA010000001">
    <property type="protein sequence ID" value="MFL0248969.1"/>
    <property type="molecule type" value="Genomic_DNA"/>
</dbReference>
<comment type="caution">
    <text evidence="2">The sequence shown here is derived from an EMBL/GenBank/DDBJ whole genome shotgun (WGS) entry which is preliminary data.</text>
</comment>
<evidence type="ECO:0000313" key="2">
    <source>
        <dbReference type="EMBL" id="MFL0248969.1"/>
    </source>
</evidence>
<dbReference type="PANTHER" id="PTHR47297">
    <property type="match status" value="1"/>
</dbReference>
<dbReference type="Gene3D" id="3.40.50.850">
    <property type="entry name" value="Isochorismatase-like"/>
    <property type="match status" value="1"/>
</dbReference>
<dbReference type="Pfam" id="PF00857">
    <property type="entry name" value="Isochorismatase"/>
    <property type="match status" value="1"/>
</dbReference>
<protein>
    <submittedName>
        <fullName evidence="2">Cysteine hydrolase family protein</fullName>
    </submittedName>
</protein>
<proteinExistence type="predicted"/>
<sequence>MEKIFDKDKFIEKSKGFLLNIIESFENLPTLKVSDFKQEDTVVVNVDIINGFCKEGNLSSDLVGKIIPYAVKINEYFKEYHKIFFVDRHTKASAEFNSYLEHCIENTSESEIVDELKPFLDGNSTVCFKNSVNGFLCEDYSKWLKINRNKTNIIVLGDVTDICVLNYCLTQKTFFNENNINSRIIIPIKGVETYDLDITNHDAQLMNLFALYNMRMNGIEVVEDIEG</sequence>
<dbReference type="RefSeq" id="WP_406785645.1">
    <property type="nucleotide sequence ID" value="NZ_JBJIAA010000001.1"/>
</dbReference>
<dbReference type="InterPro" id="IPR036380">
    <property type="entry name" value="Isochorismatase-like_sf"/>
</dbReference>
<dbReference type="SUPFAM" id="SSF52499">
    <property type="entry name" value="Isochorismatase-like hydrolases"/>
    <property type="match status" value="1"/>
</dbReference>